<dbReference type="Gene3D" id="1.20.1250.20">
    <property type="entry name" value="MFS general substrate transporter like domains"/>
    <property type="match status" value="2"/>
</dbReference>
<evidence type="ECO:0000256" key="5">
    <source>
        <dbReference type="ARBA" id="ARBA00023180"/>
    </source>
</evidence>
<proteinExistence type="predicted"/>
<evidence type="ECO:0000256" key="3">
    <source>
        <dbReference type="ARBA" id="ARBA00022989"/>
    </source>
</evidence>
<keyword evidence="5" id="KW-0325">Glycoprotein</keyword>
<feature type="transmembrane region" description="Helical" evidence="8">
    <location>
        <begin position="389"/>
        <end position="409"/>
    </location>
</feature>
<evidence type="ECO:0000256" key="4">
    <source>
        <dbReference type="ARBA" id="ARBA00023136"/>
    </source>
</evidence>
<feature type="transmembrane region" description="Helical" evidence="8">
    <location>
        <begin position="415"/>
        <end position="433"/>
    </location>
</feature>
<feature type="transmembrane region" description="Helical" evidence="8">
    <location>
        <begin position="179"/>
        <end position="198"/>
    </location>
</feature>
<evidence type="ECO:0000256" key="7">
    <source>
        <dbReference type="ARBA" id="ARBA00041910"/>
    </source>
</evidence>
<evidence type="ECO:0000256" key="2">
    <source>
        <dbReference type="ARBA" id="ARBA00022692"/>
    </source>
</evidence>
<evidence type="ECO:0000313" key="10">
    <source>
        <dbReference type="Proteomes" id="UP001344447"/>
    </source>
</evidence>
<evidence type="ECO:0000256" key="8">
    <source>
        <dbReference type="SAM" id="Phobius"/>
    </source>
</evidence>
<dbReference type="GO" id="GO:0022857">
    <property type="term" value="F:transmembrane transporter activity"/>
    <property type="evidence" value="ECO:0007669"/>
    <property type="project" value="InterPro"/>
</dbReference>
<dbReference type="PROSITE" id="PS00216">
    <property type="entry name" value="SUGAR_TRANSPORT_1"/>
    <property type="match status" value="1"/>
</dbReference>
<gene>
    <name evidence="9" type="ORF">RB653_005176</name>
</gene>
<feature type="transmembrane region" description="Helical" evidence="8">
    <location>
        <begin position="30"/>
        <end position="47"/>
    </location>
</feature>
<evidence type="ECO:0000313" key="9">
    <source>
        <dbReference type="EMBL" id="KAK5583579.1"/>
    </source>
</evidence>
<accession>A0AAN7YSS6</accession>
<comment type="caution">
    <text evidence="9">The sequence shown here is derived from an EMBL/GenBank/DDBJ whole genome shotgun (WGS) entry which is preliminary data.</text>
</comment>
<dbReference type="Pfam" id="PF05978">
    <property type="entry name" value="UNC-93"/>
    <property type="match status" value="1"/>
</dbReference>
<dbReference type="InterPro" id="IPR044771">
    <property type="entry name" value="UN933_plant"/>
</dbReference>
<feature type="transmembrane region" description="Helical" evidence="8">
    <location>
        <begin position="353"/>
        <end position="377"/>
    </location>
</feature>
<evidence type="ECO:0000256" key="6">
    <source>
        <dbReference type="ARBA" id="ARBA00040302"/>
    </source>
</evidence>
<dbReference type="PANTHER" id="PTHR23294:SF0">
    <property type="entry name" value="UNC93-LIKE PROTEIN MFSD11"/>
    <property type="match status" value="1"/>
</dbReference>
<sequence>MKKDKELQTLLLIDHSENNKNSIPKNYKSNIIILGLSFCILFSAFSPTQILQTTINQNLGYYTLAVLYSSLSISNFLSPFIVSKFGEKLSLIIGTLSYSIYIGSNIYVTSPSLYISSILVGFGGAILWNAQGSLVIKYSTESTIGANTGLFFALFQTDQIIGNLGSATLINKAGLSNKILFTIFLGISLIPIIGFFYLSNPNKIKKIIEPINNQDDETKGNDEKEYNENEKKEIDNLSIKNILMSIIILFKDKPIQLLIPSLLYSGISQTFFFGVFSSLIGVEWVGYVMSVFGFFDALASFILGKLSDKIGRKVLVFISTISCIFGTILIYLINQPKIVTTTTIYINDEYRILFYFIGAALLGFSDAGFNTQLYSLLGVIYPTSGETAIGVFKFVQSIATATAFFYGPYATLFDNIIILDSLVILSCILFMFADNFSSLQTISINEFTV</sequence>
<keyword evidence="3 8" id="KW-1133">Transmembrane helix</keyword>
<comment type="subcellular location">
    <subcellularLocation>
        <location evidence="1">Membrane</location>
        <topology evidence="1">Multi-pass membrane protein</topology>
    </subcellularLocation>
</comment>
<dbReference type="InterPro" id="IPR036259">
    <property type="entry name" value="MFS_trans_sf"/>
</dbReference>
<keyword evidence="10" id="KW-1185">Reference proteome</keyword>
<dbReference type="SUPFAM" id="SSF103473">
    <property type="entry name" value="MFS general substrate transporter"/>
    <property type="match status" value="1"/>
</dbReference>
<dbReference type="CDD" id="cd17338">
    <property type="entry name" value="MFS_unc93_like"/>
    <property type="match status" value="1"/>
</dbReference>
<feature type="transmembrane region" description="Helical" evidence="8">
    <location>
        <begin position="89"/>
        <end position="108"/>
    </location>
</feature>
<dbReference type="GO" id="GO:0016020">
    <property type="term" value="C:membrane"/>
    <property type="evidence" value="ECO:0007669"/>
    <property type="project" value="UniProtKB-SubCell"/>
</dbReference>
<protein>
    <recommendedName>
        <fullName evidence="6">UNC93-like protein MFSD11</fullName>
    </recommendedName>
    <alternativeName>
        <fullName evidence="7">Major facilitator superfamily domain-containing protein 11</fullName>
    </alternativeName>
</protein>
<feature type="transmembrane region" description="Helical" evidence="8">
    <location>
        <begin position="315"/>
        <end position="333"/>
    </location>
</feature>
<dbReference type="InterPro" id="IPR051617">
    <property type="entry name" value="UNC-93-like_regulator"/>
</dbReference>
<keyword evidence="4 8" id="KW-0472">Membrane</keyword>
<dbReference type="EMBL" id="JAVFKY010000001">
    <property type="protein sequence ID" value="KAK5583579.1"/>
    <property type="molecule type" value="Genomic_DNA"/>
</dbReference>
<dbReference type="InterPro" id="IPR005829">
    <property type="entry name" value="Sugar_transporter_CS"/>
</dbReference>
<dbReference type="Proteomes" id="UP001344447">
    <property type="component" value="Unassembled WGS sequence"/>
</dbReference>
<dbReference type="PANTHER" id="PTHR23294">
    <property type="entry name" value="ET TRANSLATION PRODUCT-RELATED"/>
    <property type="match status" value="1"/>
</dbReference>
<feature type="transmembrane region" description="Helical" evidence="8">
    <location>
        <begin position="114"/>
        <end position="136"/>
    </location>
</feature>
<name>A0AAN7YSS6_9MYCE</name>
<dbReference type="InterPro" id="IPR010291">
    <property type="entry name" value="Ion_channel_UNC-93"/>
</dbReference>
<feature type="transmembrane region" description="Helical" evidence="8">
    <location>
        <begin position="148"/>
        <end position="167"/>
    </location>
</feature>
<keyword evidence="2 8" id="KW-0812">Transmembrane</keyword>
<dbReference type="GO" id="GO:0055075">
    <property type="term" value="P:potassium ion homeostasis"/>
    <property type="evidence" value="ECO:0007669"/>
    <property type="project" value="InterPro"/>
</dbReference>
<feature type="transmembrane region" description="Helical" evidence="8">
    <location>
        <begin position="59"/>
        <end position="77"/>
    </location>
</feature>
<dbReference type="AlphaFoldDB" id="A0AAN7YSS6"/>
<organism evidence="9 10">
    <name type="scientific">Dictyostelium firmibasis</name>
    <dbReference type="NCBI Taxonomy" id="79012"/>
    <lineage>
        <taxon>Eukaryota</taxon>
        <taxon>Amoebozoa</taxon>
        <taxon>Evosea</taxon>
        <taxon>Eumycetozoa</taxon>
        <taxon>Dictyostelia</taxon>
        <taxon>Dictyosteliales</taxon>
        <taxon>Dictyosteliaceae</taxon>
        <taxon>Dictyostelium</taxon>
    </lineage>
</organism>
<evidence type="ECO:0000256" key="1">
    <source>
        <dbReference type="ARBA" id="ARBA00004141"/>
    </source>
</evidence>
<reference evidence="9 10" key="1">
    <citation type="submission" date="2023-11" db="EMBL/GenBank/DDBJ databases">
        <title>Dfirmibasis_genome.</title>
        <authorList>
            <person name="Edelbroek B."/>
            <person name="Kjellin J."/>
            <person name="Jerlstrom-Hultqvist J."/>
            <person name="Soderbom F."/>
        </authorList>
    </citation>
    <scope>NUCLEOTIDE SEQUENCE [LARGE SCALE GENOMIC DNA]</scope>
    <source>
        <strain evidence="9 10">TNS-C-14</strain>
    </source>
</reference>